<dbReference type="Proteomes" id="UP000014071">
    <property type="component" value="Unassembled WGS sequence"/>
</dbReference>
<organism evidence="3 4">
    <name type="scientific">Pseudozyma hubeiensis (strain SY62)</name>
    <name type="common">Yeast</name>
    <dbReference type="NCBI Taxonomy" id="1305764"/>
    <lineage>
        <taxon>Eukaryota</taxon>
        <taxon>Fungi</taxon>
        <taxon>Dikarya</taxon>
        <taxon>Basidiomycota</taxon>
        <taxon>Ustilaginomycotina</taxon>
        <taxon>Ustilaginomycetes</taxon>
        <taxon>Ustilaginales</taxon>
        <taxon>Ustilaginaceae</taxon>
        <taxon>Pseudozyma</taxon>
    </lineage>
</organism>
<keyword evidence="4" id="KW-1185">Reference proteome</keyword>
<feature type="region of interest" description="Disordered" evidence="1">
    <location>
        <begin position="1"/>
        <end position="88"/>
    </location>
</feature>
<dbReference type="GO" id="GO:0005096">
    <property type="term" value="F:GTPase activator activity"/>
    <property type="evidence" value="ECO:0007669"/>
    <property type="project" value="TreeGrafter"/>
</dbReference>
<feature type="region of interest" description="Disordered" evidence="1">
    <location>
        <begin position="346"/>
        <end position="514"/>
    </location>
</feature>
<feature type="compositionally biased region" description="Polar residues" evidence="1">
    <location>
        <begin position="927"/>
        <end position="944"/>
    </location>
</feature>
<feature type="region of interest" description="Disordered" evidence="1">
    <location>
        <begin position="642"/>
        <end position="677"/>
    </location>
</feature>
<dbReference type="RefSeq" id="XP_012192650.1">
    <property type="nucleotide sequence ID" value="XM_012337260.1"/>
</dbReference>
<feature type="region of interest" description="Disordered" evidence="1">
    <location>
        <begin position="140"/>
        <end position="169"/>
    </location>
</feature>
<feature type="compositionally biased region" description="Polar residues" evidence="1">
    <location>
        <begin position="248"/>
        <end position="257"/>
    </location>
</feature>
<feature type="compositionally biased region" description="Polar residues" evidence="1">
    <location>
        <begin position="375"/>
        <end position="384"/>
    </location>
</feature>
<dbReference type="Gene3D" id="1.10.8.270">
    <property type="entry name" value="putative rabgap domain of human tbc1 domain family member 14 like domains"/>
    <property type="match status" value="1"/>
</dbReference>
<evidence type="ECO:0000259" key="2">
    <source>
        <dbReference type="PROSITE" id="PS50086"/>
    </source>
</evidence>
<feature type="region of interest" description="Disordered" evidence="1">
    <location>
        <begin position="917"/>
        <end position="948"/>
    </location>
</feature>
<dbReference type="eggNOG" id="KOG2223">
    <property type="taxonomic scope" value="Eukaryota"/>
</dbReference>
<accession>R9PCC4</accession>
<dbReference type="InterPro" id="IPR035969">
    <property type="entry name" value="Rab-GAP_TBC_sf"/>
</dbReference>
<feature type="compositionally biased region" description="Polar residues" evidence="1">
    <location>
        <begin position="220"/>
        <end position="235"/>
    </location>
</feature>
<dbReference type="STRING" id="1305764.R9PCC4"/>
<dbReference type="Gene3D" id="1.10.472.80">
    <property type="entry name" value="Ypt/Rab-GAP domain of gyp1p, domain 3"/>
    <property type="match status" value="1"/>
</dbReference>
<feature type="domain" description="Rab-GAP TBC" evidence="2">
    <location>
        <begin position="543"/>
        <end position="824"/>
    </location>
</feature>
<proteinExistence type="predicted"/>
<dbReference type="HOGENOM" id="CLU_301298_0_0_1"/>
<protein>
    <recommendedName>
        <fullName evidence="2">Rab-GAP TBC domain-containing protein</fullName>
    </recommendedName>
</protein>
<feature type="compositionally biased region" description="Basic and acidic residues" evidence="1">
    <location>
        <begin position="472"/>
        <end position="514"/>
    </location>
</feature>
<evidence type="ECO:0000313" key="3">
    <source>
        <dbReference type="EMBL" id="GAC99063.1"/>
    </source>
</evidence>
<feature type="compositionally biased region" description="Low complexity" evidence="1">
    <location>
        <begin position="278"/>
        <end position="296"/>
    </location>
</feature>
<dbReference type="GeneID" id="24111929"/>
<dbReference type="InterPro" id="IPR050302">
    <property type="entry name" value="Rab_GAP_TBC_domain"/>
</dbReference>
<dbReference type="SUPFAM" id="SSF47923">
    <property type="entry name" value="Ypt/Rab-GAP domain of gyp1p"/>
    <property type="match status" value="2"/>
</dbReference>
<feature type="region of interest" description="Disordered" evidence="1">
    <location>
        <begin position="209"/>
        <end position="307"/>
    </location>
</feature>
<dbReference type="AlphaFoldDB" id="R9PCC4"/>
<gene>
    <name evidence="3" type="ORF">PHSY_006660</name>
</gene>
<sequence length="992" mass="107397">MNVMSSSDGSIAASDHVPSTTRTTHQDPEQSDRHSSTMEEQHDVDNGTSRRTPEEGVTLEISSDANDDDGDISLVGSPKIDEGSAATNASFHRRIDSLPPQKYSVTHDVSTGLSNGFASTSLHMTTEEEEEEADISATYPQDGVDTDISSSSATAQHLSGRHHSAVPSSLQNTIDKAELNFVDITLDVPDQQSGGLSDGLRGLGPLAGSARTAEQIRGDSFSSRNPQNTSNSASADQLEHDTGLAADTVSSTHDQTPPLSPDTGGRRSAEGRYRGRKSAPSSRSASPARSPSSGAPGPAPAGPSQEHHIAAAVDSSSLQDRLAAAPAPVLLAADEDGNISVVAEYPVSPRTVPTALSQGDEGKSTEAASSALPVLTSSAESKFSPSDAKAAASISDEVAAADAAEGSRTSTHSTTATSSLAPPEADSVPTSATPGLSDKADQVDPKTRRKSSSAGADPVDSLTRMTTLPAKPKTEEIKHRADFERMMMGAKEAERKKRDEEEERKRQRQDEQREALARWEKEILPSWSRARKDPELEKLWWRGAPPSIRGRVWALAIGNPLMLPRNLLEQQERKALGSGDGKMEEVIPRRVLDQIDDDVEEALPSLKLFQEDGPLHEDLVRLCRAFVLVRIEQVAELDVAGDANKAASRHQNASPRPRKMELPSADNEVASEEPQDEYTRRGIDLYQAGLASLAAVLLINMSINTAFIALLNLLHSKSWLKALYSLLPNTLPSDDPAHASIPTPATRKTGSAYTLPPKEKAIRGFERVFETLLADSMPKVFANLLAHNVKLHRVVLRDWVCELWTRWLDVDTVMRLWDVVLLDETDGMIYRVCLGLVQMLESRLYGTEGEELVSVLRGEDRAALAVWRREKEATGELVEMQKRRRSSRRSSSGAARVAVGEVSAAAAGSALSIASSHSEDAAAAPPTRSSSLATHTPPSDTDLNPTDAVTPRDYIYEQYSFREDHVFQTLEAQQSWWKPSTLQRLLDRELSE</sequence>
<dbReference type="PANTHER" id="PTHR47219">
    <property type="entry name" value="RAB GTPASE-ACTIVATING PROTEIN 1-LIKE"/>
    <property type="match status" value="1"/>
</dbReference>
<dbReference type="OrthoDB" id="289721at2759"/>
<evidence type="ECO:0000313" key="4">
    <source>
        <dbReference type="Proteomes" id="UP000014071"/>
    </source>
</evidence>
<dbReference type="Pfam" id="PF00566">
    <property type="entry name" value="RabGAP-TBC"/>
    <property type="match status" value="1"/>
</dbReference>
<evidence type="ECO:0000256" key="1">
    <source>
        <dbReference type="SAM" id="MobiDB-lite"/>
    </source>
</evidence>
<dbReference type="Gene3D" id="1.10.10.750">
    <property type="entry name" value="Ypt/Rab-GAP domain of gyp1p, domain 1"/>
    <property type="match status" value="1"/>
</dbReference>
<feature type="compositionally biased region" description="Basic and acidic residues" evidence="1">
    <location>
        <begin position="24"/>
        <end position="45"/>
    </location>
</feature>
<dbReference type="SMART" id="SM00164">
    <property type="entry name" value="TBC"/>
    <property type="match status" value="1"/>
</dbReference>
<feature type="compositionally biased region" description="Low complexity" evidence="1">
    <location>
        <begin position="388"/>
        <end position="419"/>
    </location>
</feature>
<dbReference type="EMBL" id="DF238822">
    <property type="protein sequence ID" value="GAC99063.1"/>
    <property type="molecule type" value="Genomic_DNA"/>
</dbReference>
<dbReference type="InterPro" id="IPR000195">
    <property type="entry name" value="Rab-GAP-TBC_dom"/>
</dbReference>
<dbReference type="PANTHER" id="PTHR47219:SF15">
    <property type="entry name" value="TBC1 DOMAIN FAMILY MEMBER 12 ISOFORM X1"/>
    <property type="match status" value="1"/>
</dbReference>
<reference evidence="4" key="1">
    <citation type="journal article" date="2013" name="Genome Announc.">
        <title>Draft genome sequence of the basidiomycetous yeast-like fungus Pseudozyma hubeiensis SY62, which produces an abundant amount of the biosurfactant mannosylerythritol lipids.</title>
        <authorList>
            <person name="Konishi M."/>
            <person name="Hatada Y."/>
            <person name="Horiuchi J."/>
        </authorList>
    </citation>
    <scope>NUCLEOTIDE SEQUENCE [LARGE SCALE GENOMIC DNA]</scope>
    <source>
        <strain evidence="4">SY62</strain>
    </source>
</reference>
<name>R9PCC4_PSEHS</name>
<dbReference type="PROSITE" id="PS50086">
    <property type="entry name" value="TBC_RABGAP"/>
    <property type="match status" value="1"/>
</dbReference>
<feature type="compositionally biased region" description="Polar residues" evidence="1">
    <location>
        <begin position="147"/>
        <end position="157"/>
    </location>
</feature>
<dbReference type="GO" id="GO:0031267">
    <property type="term" value="F:small GTPase binding"/>
    <property type="evidence" value="ECO:0007669"/>
    <property type="project" value="TreeGrafter"/>
</dbReference>
<feature type="compositionally biased region" description="Basic and acidic residues" evidence="1">
    <location>
        <begin position="264"/>
        <end position="273"/>
    </location>
</feature>